<dbReference type="PROSITE" id="PS50089">
    <property type="entry name" value="ZF_RING_2"/>
    <property type="match status" value="1"/>
</dbReference>
<evidence type="ECO:0000256" key="11">
    <source>
        <dbReference type="ARBA" id="ARBA00022786"/>
    </source>
</evidence>
<evidence type="ECO:0000313" key="17">
    <source>
        <dbReference type="EMBL" id="CAL1376976.1"/>
    </source>
</evidence>
<sequence>MSTSAQIPQSAAEPRQSTDQTAEVKPVSDLNFVDDSYFDSLFAEDEDDEENDAVLQTLPPPRAGESSEDEDKGEVLKLIFPVSDAKYAHGLQVQEALFGSISLYRGETLAAAAAGDEEVESPGKRMKVDEGESSLRFCEICAERKEPDQILAVAACTHASYCSDCISRHVETKIGQSVVTVTCPASGCGTVIELESCRDALPKGVIEQWEEALCRNLIGESERYYCPFKDCSAMLLVEEAGAELIRESECPYCHRLFCAQCGVPWHSGVDCQGFQLLGQDERGREDIMVLEMAKSNKWGRCPRCKFYVERTEGCPHIICRCKYEFCYGCGEQWSSNHGGCTRD</sequence>
<feature type="domain" description="RING-type" evidence="15">
    <location>
        <begin position="138"/>
        <end position="184"/>
    </location>
</feature>
<dbReference type="SMART" id="SM00647">
    <property type="entry name" value="IBR"/>
    <property type="match status" value="2"/>
</dbReference>
<keyword evidence="7" id="KW-0808">Transferase</keyword>
<dbReference type="CDD" id="cd22584">
    <property type="entry name" value="Rcat_RBR_unk"/>
    <property type="match status" value="1"/>
</dbReference>
<dbReference type="GO" id="GO:0016567">
    <property type="term" value="P:protein ubiquitination"/>
    <property type="evidence" value="ECO:0007669"/>
    <property type="project" value="InterPro"/>
</dbReference>
<feature type="compositionally biased region" description="Acidic residues" evidence="14">
    <location>
        <begin position="42"/>
        <end position="52"/>
    </location>
</feature>
<proteinExistence type="inferred from homology"/>
<keyword evidence="9" id="KW-0677">Repeat</keyword>
<comment type="cofactor">
    <cofactor evidence="2">
        <name>Zn(2+)</name>
        <dbReference type="ChEBI" id="CHEBI:29105"/>
    </cofactor>
</comment>
<reference evidence="17 18" key="1">
    <citation type="submission" date="2024-04" db="EMBL/GenBank/DDBJ databases">
        <authorList>
            <person name="Fracassetti M."/>
        </authorList>
    </citation>
    <scope>NUCLEOTIDE SEQUENCE [LARGE SCALE GENOMIC DNA]</scope>
</reference>
<evidence type="ECO:0000256" key="2">
    <source>
        <dbReference type="ARBA" id="ARBA00001947"/>
    </source>
</evidence>
<dbReference type="Gene3D" id="3.30.40.10">
    <property type="entry name" value="Zinc/RING finger domain, C3HC4 (zinc finger)"/>
    <property type="match status" value="1"/>
</dbReference>
<feature type="compositionally biased region" description="Polar residues" evidence="14">
    <location>
        <begin position="1"/>
        <end position="21"/>
    </location>
</feature>
<evidence type="ECO:0000256" key="12">
    <source>
        <dbReference type="ARBA" id="ARBA00022833"/>
    </source>
</evidence>
<dbReference type="InterPro" id="IPR001841">
    <property type="entry name" value="Znf_RING"/>
</dbReference>
<dbReference type="Pfam" id="PF01485">
    <property type="entry name" value="IBR"/>
    <property type="match status" value="2"/>
</dbReference>
<feature type="region of interest" description="Disordered" evidence="14">
    <location>
        <begin position="1"/>
        <end position="26"/>
    </location>
</feature>
<dbReference type="InterPro" id="IPR002867">
    <property type="entry name" value="IBR_dom"/>
</dbReference>
<evidence type="ECO:0000256" key="7">
    <source>
        <dbReference type="ARBA" id="ARBA00022679"/>
    </source>
</evidence>
<dbReference type="GO" id="GO:0061630">
    <property type="term" value="F:ubiquitin protein ligase activity"/>
    <property type="evidence" value="ECO:0007669"/>
    <property type="project" value="UniProtKB-EC"/>
</dbReference>
<dbReference type="GO" id="GO:0008270">
    <property type="term" value="F:zinc ion binding"/>
    <property type="evidence" value="ECO:0007669"/>
    <property type="project" value="UniProtKB-KW"/>
</dbReference>
<name>A0AAV2DTF1_9ROSI</name>
<dbReference type="AlphaFoldDB" id="A0AAV2DTF1"/>
<evidence type="ECO:0000256" key="9">
    <source>
        <dbReference type="ARBA" id="ARBA00022737"/>
    </source>
</evidence>
<keyword evidence="12" id="KW-0862">Zinc</keyword>
<keyword evidence="11" id="KW-0833">Ubl conjugation pathway</keyword>
<dbReference type="Gene3D" id="1.20.120.1750">
    <property type="match status" value="1"/>
</dbReference>
<comment type="catalytic activity">
    <reaction evidence="1">
        <text>[E2 ubiquitin-conjugating enzyme]-S-ubiquitinyl-L-cysteine + [acceptor protein]-L-lysine = [E2 ubiquitin-conjugating enzyme]-L-cysteine + [acceptor protein]-N(6)-ubiquitinyl-L-lysine.</text>
        <dbReference type="EC" id="2.3.2.31"/>
    </reaction>
</comment>
<evidence type="ECO:0000256" key="4">
    <source>
        <dbReference type="ARBA" id="ARBA00004906"/>
    </source>
</evidence>
<dbReference type="Proteomes" id="UP001497516">
    <property type="component" value="Chromosome 3"/>
</dbReference>
<dbReference type="InterPro" id="IPR013083">
    <property type="entry name" value="Znf_RING/FYVE/PHD"/>
</dbReference>
<dbReference type="InterPro" id="IPR031127">
    <property type="entry name" value="E3_UB_ligase_RBR"/>
</dbReference>
<dbReference type="PANTHER" id="PTHR11685">
    <property type="entry name" value="RBR FAMILY RING FINGER AND IBR DOMAIN-CONTAINING"/>
    <property type="match status" value="1"/>
</dbReference>
<dbReference type="InterPro" id="IPR044066">
    <property type="entry name" value="TRIAD_supradom"/>
</dbReference>
<evidence type="ECO:0000256" key="1">
    <source>
        <dbReference type="ARBA" id="ARBA00001798"/>
    </source>
</evidence>
<evidence type="ECO:0000256" key="5">
    <source>
        <dbReference type="ARBA" id="ARBA00005884"/>
    </source>
</evidence>
<keyword evidence="18" id="KW-1185">Reference proteome</keyword>
<evidence type="ECO:0000256" key="3">
    <source>
        <dbReference type="ARBA" id="ARBA00003976"/>
    </source>
</evidence>
<dbReference type="SUPFAM" id="SSF57850">
    <property type="entry name" value="RING/U-box"/>
    <property type="match status" value="3"/>
</dbReference>
<dbReference type="CDD" id="cd22582">
    <property type="entry name" value="BRcat_RBR_unk"/>
    <property type="match status" value="1"/>
</dbReference>
<dbReference type="FunFam" id="3.30.40.10:FF:000230">
    <property type="entry name" value="RBR-type E3 ubiquitin transferase"/>
    <property type="match status" value="1"/>
</dbReference>
<feature type="region of interest" description="Disordered" evidence="14">
    <location>
        <begin position="39"/>
        <end position="71"/>
    </location>
</feature>
<dbReference type="FunFam" id="1.20.120.1750:FF:000018">
    <property type="entry name" value="RBR-type E3 ubiquitin transferase"/>
    <property type="match status" value="1"/>
</dbReference>
<dbReference type="PROSITE" id="PS51873">
    <property type="entry name" value="TRIAD"/>
    <property type="match status" value="1"/>
</dbReference>
<evidence type="ECO:0000313" key="18">
    <source>
        <dbReference type="Proteomes" id="UP001497516"/>
    </source>
</evidence>
<evidence type="ECO:0000256" key="13">
    <source>
        <dbReference type="PROSITE-ProRule" id="PRU00175"/>
    </source>
</evidence>
<dbReference type="EC" id="2.3.2.31" evidence="6"/>
<protein>
    <recommendedName>
        <fullName evidence="6">RBR-type E3 ubiquitin transferase</fullName>
        <ecNumber evidence="6">2.3.2.31</ecNumber>
    </recommendedName>
</protein>
<organism evidence="17 18">
    <name type="scientific">Linum trigynum</name>
    <dbReference type="NCBI Taxonomy" id="586398"/>
    <lineage>
        <taxon>Eukaryota</taxon>
        <taxon>Viridiplantae</taxon>
        <taxon>Streptophyta</taxon>
        <taxon>Embryophyta</taxon>
        <taxon>Tracheophyta</taxon>
        <taxon>Spermatophyta</taxon>
        <taxon>Magnoliopsida</taxon>
        <taxon>eudicotyledons</taxon>
        <taxon>Gunneridae</taxon>
        <taxon>Pentapetalae</taxon>
        <taxon>rosids</taxon>
        <taxon>fabids</taxon>
        <taxon>Malpighiales</taxon>
        <taxon>Linaceae</taxon>
        <taxon>Linum</taxon>
    </lineage>
</organism>
<keyword evidence="10 13" id="KW-0863">Zinc-finger</keyword>
<feature type="domain" description="RING-type" evidence="16">
    <location>
        <begin position="134"/>
        <end position="343"/>
    </location>
</feature>
<comment type="function">
    <text evidence="3">Might act as an E3 ubiquitin-protein ligase, or as part of E3 complex, which accepts ubiquitin from specific E2 ubiquitin-conjugating enzymes and then transfers it to substrates.</text>
</comment>
<evidence type="ECO:0000256" key="6">
    <source>
        <dbReference type="ARBA" id="ARBA00012251"/>
    </source>
</evidence>
<keyword evidence="8" id="KW-0479">Metal-binding</keyword>
<accession>A0AAV2DTF1</accession>
<comment type="pathway">
    <text evidence="4">Protein modification; protein ubiquitination.</text>
</comment>
<evidence type="ECO:0000256" key="8">
    <source>
        <dbReference type="ARBA" id="ARBA00022723"/>
    </source>
</evidence>
<gene>
    <name evidence="17" type="ORF">LTRI10_LOCUS18662</name>
</gene>
<dbReference type="EMBL" id="OZ034816">
    <property type="protein sequence ID" value="CAL1376976.1"/>
    <property type="molecule type" value="Genomic_DNA"/>
</dbReference>
<comment type="similarity">
    <text evidence="5">Belongs to the RBR family. Ariadne subfamily.</text>
</comment>
<evidence type="ECO:0000256" key="10">
    <source>
        <dbReference type="ARBA" id="ARBA00022771"/>
    </source>
</evidence>
<evidence type="ECO:0000256" key="14">
    <source>
        <dbReference type="SAM" id="MobiDB-lite"/>
    </source>
</evidence>
<evidence type="ECO:0000259" key="16">
    <source>
        <dbReference type="PROSITE" id="PS51873"/>
    </source>
</evidence>
<evidence type="ECO:0000259" key="15">
    <source>
        <dbReference type="PROSITE" id="PS50089"/>
    </source>
</evidence>